<accession>A0ABY7GUB1</accession>
<feature type="region of interest" description="Disordered" evidence="4">
    <location>
        <begin position="1"/>
        <end position="20"/>
    </location>
</feature>
<gene>
    <name evidence="5" type="ORF">O0S08_30365</name>
</gene>
<keyword evidence="3" id="KW-0843">Virulence</keyword>
<evidence type="ECO:0000313" key="5">
    <source>
        <dbReference type="EMBL" id="WAS90514.1"/>
    </source>
</evidence>
<evidence type="ECO:0000313" key="6">
    <source>
        <dbReference type="Proteomes" id="UP001164459"/>
    </source>
</evidence>
<keyword evidence="6" id="KW-1185">Reference proteome</keyword>
<reference evidence="5" key="1">
    <citation type="submission" date="2022-11" db="EMBL/GenBank/DDBJ databases">
        <title>Minimal conservation of predation-associated metabolite biosynthetic gene clusters underscores biosynthetic potential of Myxococcota including descriptions for ten novel species: Archangium lansinium sp. nov., Myxococcus landrumus sp. nov., Nannocystis bai.</title>
        <authorList>
            <person name="Ahearne A."/>
            <person name="Stevens C."/>
            <person name="Dowd S."/>
        </authorList>
    </citation>
    <scope>NUCLEOTIDE SEQUENCE</scope>
    <source>
        <strain evidence="5">Fl3</strain>
    </source>
</reference>
<evidence type="ECO:0000256" key="1">
    <source>
        <dbReference type="ARBA" id="ARBA00004613"/>
    </source>
</evidence>
<comment type="subcellular location">
    <subcellularLocation>
        <location evidence="1">Secreted</location>
    </subcellularLocation>
</comment>
<dbReference type="RefSeq" id="WP_269032841.1">
    <property type="nucleotide sequence ID" value="NZ_CP114040.1"/>
</dbReference>
<dbReference type="EMBL" id="CP114040">
    <property type="protein sequence ID" value="WAS90514.1"/>
    <property type="molecule type" value="Genomic_DNA"/>
</dbReference>
<proteinExistence type="predicted"/>
<evidence type="ECO:0000256" key="2">
    <source>
        <dbReference type="ARBA" id="ARBA00022525"/>
    </source>
</evidence>
<evidence type="ECO:0000256" key="4">
    <source>
        <dbReference type="SAM" id="MobiDB-lite"/>
    </source>
</evidence>
<dbReference type="Proteomes" id="UP001164459">
    <property type="component" value="Chromosome"/>
</dbReference>
<dbReference type="Pfam" id="PF03534">
    <property type="entry name" value="SpvB"/>
    <property type="match status" value="1"/>
</dbReference>
<evidence type="ECO:0000256" key="3">
    <source>
        <dbReference type="ARBA" id="ARBA00023026"/>
    </source>
</evidence>
<dbReference type="InterPro" id="IPR003284">
    <property type="entry name" value="Sal_SpvB"/>
</dbReference>
<protein>
    <submittedName>
        <fullName evidence="5">SpvB/TcaC N-terminal domain-containing protein</fullName>
    </submittedName>
</protein>
<sequence>MSLSAGIAATANAATDKKETTKKSWTIDASHGTYGDRIPIEVPAFRGITPELALTYDSSGENGESGVGWSLDGAGVVERASPGKGAPNYDATDIFLLDGKEMVACAPGSVSPSCTTGGTHSTKVENYERIALSGTGVDSRWTITAKDGVRRVYAPVFTVGGTDVFRWGLEQVIDTMGNVVTYDWGVDQFGCCWEHLNSVSYNGTTVTFHYETRPDLERAAVGKGTMRTGQGRLKTVDVAVSGSRLRAYKLSYTESAVTSPARASRSTVIVRRASSAVVSRACSRPTRRSGP</sequence>
<organism evidence="5 6">
    <name type="scientific">Nannocystis punicea</name>
    <dbReference type="NCBI Taxonomy" id="2995304"/>
    <lineage>
        <taxon>Bacteria</taxon>
        <taxon>Pseudomonadati</taxon>
        <taxon>Myxococcota</taxon>
        <taxon>Polyangia</taxon>
        <taxon>Nannocystales</taxon>
        <taxon>Nannocystaceae</taxon>
        <taxon>Nannocystis</taxon>
    </lineage>
</organism>
<keyword evidence="2" id="KW-0964">Secreted</keyword>
<name>A0ABY7GUB1_9BACT</name>